<dbReference type="EMBL" id="CP041186">
    <property type="protein sequence ID" value="QDG49628.1"/>
    <property type="molecule type" value="Genomic_DNA"/>
</dbReference>
<dbReference type="InterPro" id="IPR038537">
    <property type="entry name" value="TatT_sf"/>
</dbReference>
<sequence>MMDWCFDMGVHHGPRWLVVGCALLSMALLSGCSLQKITVNQTADVLWEGRTALESEPDPQFAREAMPASLKTLETFLESAPDNRKLLRMLAKGYFSYSFAFLEEDIMRMQAAGASSEEIDEVMQRAVLHYMKSHRYGLRLLDDEEFEKAATDLNLEKVEKLLKEMDEEDVPGLFWTGYGWGSAANLAQSNTDMVAALPVVEAIMKRVVELEPGFFYSGAPLFFGVYYGSRPPMFGGNPDLAKKYFEQAMRQHGDKNLLIPALYARFYATAPGVQDRELFERLLTEVLEADASKHPKLRLNNEIAKRRAEFWLQGVDDLFY</sequence>
<dbReference type="AlphaFoldDB" id="A0A4Y6PMT8"/>
<accession>A0A4Y6PMT8</accession>
<dbReference type="Pfam" id="PF16811">
    <property type="entry name" value="TAtT"/>
    <property type="match status" value="1"/>
</dbReference>
<evidence type="ECO:0000313" key="1">
    <source>
        <dbReference type="EMBL" id="QDG49628.1"/>
    </source>
</evidence>
<reference evidence="1 2" key="1">
    <citation type="submission" date="2019-06" db="EMBL/GenBank/DDBJ databases">
        <title>Persicimonas caeni gen. nov., sp. nov., a predatory bacterium isolated from solar saltern.</title>
        <authorList>
            <person name="Wang S."/>
        </authorList>
    </citation>
    <scope>NUCLEOTIDE SEQUENCE [LARGE SCALE GENOMIC DNA]</scope>
    <source>
        <strain evidence="1 2">YN101</strain>
    </source>
</reference>
<keyword evidence="2" id="KW-1185">Reference proteome</keyword>
<gene>
    <name evidence="1" type="ORF">FIV42_02390</name>
</gene>
<proteinExistence type="predicted"/>
<organism evidence="1 2">
    <name type="scientific">Persicimonas caeni</name>
    <dbReference type="NCBI Taxonomy" id="2292766"/>
    <lineage>
        <taxon>Bacteria</taxon>
        <taxon>Deltaproteobacteria</taxon>
        <taxon>Bradymonadales</taxon>
        <taxon>Bradymonadaceae</taxon>
        <taxon>Persicimonas</taxon>
    </lineage>
</organism>
<dbReference type="Gene3D" id="1.25.40.920">
    <property type="entry name" value="TRAP transporter T-component"/>
    <property type="match status" value="1"/>
</dbReference>
<accession>A0A5B8Y4Z7</accession>
<dbReference type="InterPro" id="IPR031823">
    <property type="entry name" value="TatT"/>
</dbReference>
<dbReference type="Proteomes" id="UP000315995">
    <property type="component" value="Chromosome"/>
</dbReference>
<name>A0A4Y6PMT8_PERCE</name>
<evidence type="ECO:0000313" key="2">
    <source>
        <dbReference type="Proteomes" id="UP000315995"/>
    </source>
</evidence>
<protein>
    <submittedName>
        <fullName evidence="1">Uncharacterized protein</fullName>
    </submittedName>
</protein>
<dbReference type="RefSeq" id="WP_141196125.1">
    <property type="nucleotide sequence ID" value="NZ_CP041186.1"/>
</dbReference>
<dbReference type="OrthoDB" id="191213at2"/>